<name>A0A939EPX9_9HYPH</name>
<proteinExistence type="predicted"/>
<keyword evidence="2" id="KW-1185">Reference proteome</keyword>
<dbReference type="EMBL" id="JAFLNF010000007">
    <property type="protein sequence ID" value="MBO0346780.1"/>
    <property type="molecule type" value="Genomic_DNA"/>
</dbReference>
<protein>
    <submittedName>
        <fullName evidence="1">DUF1045 domain-containing protein</fullName>
    </submittedName>
</protein>
<dbReference type="RefSeq" id="WP_206942914.1">
    <property type="nucleotide sequence ID" value="NZ_JAFLNF010000007.1"/>
</dbReference>
<dbReference type="Pfam" id="PF06299">
    <property type="entry name" value="DUF1045"/>
    <property type="match status" value="1"/>
</dbReference>
<comment type="caution">
    <text evidence="1">The sequence shown here is derived from an EMBL/GenBank/DDBJ whole genome shotgun (WGS) entry which is preliminary data.</text>
</comment>
<reference evidence="1" key="1">
    <citation type="submission" date="2021-03" db="EMBL/GenBank/DDBJ databases">
        <title>Roseibium sp. CAU 1637 isolated from Incheon.</title>
        <authorList>
            <person name="Kim W."/>
        </authorList>
    </citation>
    <scope>NUCLEOTIDE SEQUENCE</scope>
    <source>
        <strain evidence="1">CAU 1637</strain>
    </source>
</reference>
<dbReference type="Proteomes" id="UP000664779">
    <property type="component" value="Unassembled WGS sequence"/>
</dbReference>
<dbReference type="NCBIfam" id="TIGR03223">
    <property type="entry name" value="Phn_opern_protn"/>
    <property type="match status" value="1"/>
</dbReference>
<dbReference type="PIRSF" id="PIRSF033328">
    <property type="entry name" value="Phest_Mll4975"/>
    <property type="match status" value="1"/>
</dbReference>
<dbReference type="InterPro" id="IPR009389">
    <property type="entry name" value="DUF1045"/>
</dbReference>
<organism evidence="1 2">
    <name type="scientific">Roseibium limicola</name>
    <dbReference type="NCBI Taxonomy" id="2816037"/>
    <lineage>
        <taxon>Bacteria</taxon>
        <taxon>Pseudomonadati</taxon>
        <taxon>Pseudomonadota</taxon>
        <taxon>Alphaproteobacteria</taxon>
        <taxon>Hyphomicrobiales</taxon>
        <taxon>Stappiaceae</taxon>
        <taxon>Roseibium</taxon>
    </lineage>
</organism>
<evidence type="ECO:0000313" key="1">
    <source>
        <dbReference type="EMBL" id="MBO0346780.1"/>
    </source>
</evidence>
<accession>A0A939EPX9</accession>
<gene>
    <name evidence="1" type="ORF">J0X15_16255</name>
</gene>
<evidence type="ECO:0000313" key="2">
    <source>
        <dbReference type="Proteomes" id="UP000664779"/>
    </source>
</evidence>
<sequence>MRYAIYFATPETSSLMQLGNRWLGRDPFTGQALDQPAIDGLSAQRFAELTTDPRRYGFHGTLRAPFHIRDGLHEADLLRVCETFAARTAPFTTTGLSVNALGRFLALTPSEPDAALNTFANACVRHFEPCRAPLDDADLARRRRSGLTPRHDELLQAWGYPYVFDAFRFHMTLSNKLEDDVERSTLNAAARAFFAPVTGEPMHIQTFGLYQEVERGAPFTVHTIFTLAGAHIPAEADPTT</sequence>
<dbReference type="AlphaFoldDB" id="A0A939EPX9"/>
<dbReference type="Gene3D" id="3.90.1140.10">
    <property type="entry name" value="Cyclic phosphodiesterase"/>
    <property type="match status" value="1"/>
</dbReference>